<organism evidence="2 3">
    <name type="scientific">Pseudopedobacter saltans (strain ATCC 51119 / DSM 12145 / JCM 21818 / CCUG 39354 / LMG 10337 / NBRC 100064 / NCIMB 13643)</name>
    <name type="common">Pedobacter saltans</name>
    <dbReference type="NCBI Taxonomy" id="762903"/>
    <lineage>
        <taxon>Bacteria</taxon>
        <taxon>Pseudomonadati</taxon>
        <taxon>Bacteroidota</taxon>
        <taxon>Sphingobacteriia</taxon>
        <taxon>Sphingobacteriales</taxon>
        <taxon>Sphingobacteriaceae</taxon>
        <taxon>Pseudopedobacter</taxon>
    </lineage>
</organism>
<accession>F0SCS9</accession>
<dbReference type="RefSeq" id="WP_013631171.1">
    <property type="nucleotide sequence ID" value="NC_015177.1"/>
</dbReference>
<dbReference type="GO" id="GO:0016788">
    <property type="term" value="F:hydrolase activity, acting on ester bonds"/>
    <property type="evidence" value="ECO:0007669"/>
    <property type="project" value="UniProtKB-ARBA"/>
</dbReference>
<name>F0SCS9_PSESL</name>
<dbReference type="OrthoDB" id="265974at2"/>
<keyword evidence="3" id="KW-1185">Reference proteome</keyword>
<evidence type="ECO:0000313" key="2">
    <source>
        <dbReference type="EMBL" id="ADY50668.1"/>
    </source>
</evidence>
<dbReference type="InterPro" id="IPR036514">
    <property type="entry name" value="SGNH_hydro_sf"/>
</dbReference>
<dbReference type="EMBL" id="CP002545">
    <property type="protein sequence ID" value="ADY50668.1"/>
    <property type="molecule type" value="Genomic_DNA"/>
</dbReference>
<dbReference type="eggNOG" id="COG4099">
    <property type="taxonomic scope" value="Bacteria"/>
</dbReference>
<dbReference type="Proteomes" id="UP000000310">
    <property type="component" value="Chromosome"/>
</dbReference>
<dbReference type="Pfam" id="PF16227">
    <property type="entry name" value="DUF4886"/>
    <property type="match status" value="1"/>
</dbReference>
<feature type="domain" description="DUF4886" evidence="1">
    <location>
        <begin position="42"/>
        <end position="284"/>
    </location>
</feature>
<reference evidence="2 3" key="1">
    <citation type="journal article" date="2011" name="Stand. Genomic Sci.">
        <title>Complete genome sequence of the gliding, heparinolytic Pedobacter saltans type strain (113).</title>
        <authorList>
            <person name="Liolios K."/>
            <person name="Sikorski J."/>
            <person name="Lu M."/>
            <person name="Nolan M."/>
            <person name="Lapidus A."/>
            <person name="Lucas S."/>
            <person name="Hammon N."/>
            <person name="Deshpande S."/>
            <person name="Cheng J.F."/>
            <person name="Tapia R."/>
            <person name="Han C."/>
            <person name="Goodwin L."/>
            <person name="Pitluck S."/>
            <person name="Huntemann M."/>
            <person name="Ivanova N."/>
            <person name="Pagani I."/>
            <person name="Mavromatis K."/>
            <person name="Ovchinikova G."/>
            <person name="Pati A."/>
            <person name="Chen A."/>
            <person name="Palaniappan K."/>
            <person name="Land M."/>
            <person name="Hauser L."/>
            <person name="Brambilla E.M."/>
            <person name="Kotsyurbenko O."/>
            <person name="Rohde M."/>
            <person name="Tindall B.J."/>
            <person name="Abt B."/>
            <person name="Goker M."/>
            <person name="Detter J.C."/>
            <person name="Woyke T."/>
            <person name="Bristow J."/>
            <person name="Eisen J.A."/>
            <person name="Markowitz V."/>
            <person name="Hugenholtz P."/>
            <person name="Klenk H.P."/>
            <person name="Kyrpides N.C."/>
        </authorList>
    </citation>
    <scope>NUCLEOTIDE SEQUENCE [LARGE SCALE GENOMIC DNA]</scope>
    <source>
        <strain evidence="3">ATCC 51119 / DSM 12145 / JCM 21818 / LMG 10337 / NBRC 100064 / NCIMB 13643</strain>
    </source>
</reference>
<dbReference type="HOGENOM" id="CLU_034538_0_0_10"/>
<dbReference type="InterPro" id="IPR032616">
    <property type="entry name" value="DUF4886"/>
</dbReference>
<dbReference type="STRING" id="762903.Pedsa_0080"/>
<evidence type="ECO:0000259" key="1">
    <source>
        <dbReference type="Pfam" id="PF16227"/>
    </source>
</evidence>
<reference evidence="3" key="2">
    <citation type="submission" date="2011-02" db="EMBL/GenBank/DDBJ databases">
        <title>The complete genome of Pedobacter saltans DSM 12145.</title>
        <authorList>
            <consortium name="US DOE Joint Genome Institute (JGI-PGF)"/>
            <person name="Lucas S."/>
            <person name="Copeland A."/>
            <person name="Lapidus A."/>
            <person name="Bruce D."/>
            <person name="Goodwin L."/>
            <person name="Pitluck S."/>
            <person name="Kyrpides N."/>
            <person name="Mavromatis K."/>
            <person name="Pagani I."/>
            <person name="Ivanova N."/>
            <person name="Ovchinnikova G."/>
            <person name="Lu M."/>
            <person name="Detter J.C."/>
            <person name="Han C."/>
            <person name="Land M."/>
            <person name="Hauser L."/>
            <person name="Markowitz V."/>
            <person name="Cheng J.-F."/>
            <person name="Hugenholtz P."/>
            <person name="Woyke T."/>
            <person name="Wu D."/>
            <person name="Tindall B."/>
            <person name="Pomrenke H.G."/>
            <person name="Brambilla E."/>
            <person name="Klenk H.-P."/>
            <person name="Eisen J.A."/>
        </authorList>
    </citation>
    <scope>NUCLEOTIDE SEQUENCE [LARGE SCALE GENOMIC DNA]</scope>
    <source>
        <strain evidence="3">ATCC 51119 / DSM 12145 / JCM 21818 / LMG 10337 / NBRC 100064 / NCIMB 13643</strain>
    </source>
</reference>
<gene>
    <name evidence="2" type="ordered locus">Pedsa_0080</name>
</gene>
<evidence type="ECO:0000313" key="3">
    <source>
        <dbReference type="Proteomes" id="UP000000310"/>
    </source>
</evidence>
<sequence length="493" mass="55058">MKNLISRRTFIATARLWFVFLFLGLSVFKTSHVSAQTGKVTKILAIGNSFSEDGVENYLYDLAKAEGIKVIIANLYIGGAPLELHVKNIRENKAVYSYRKIGLDGVKKTTPNTSIETALADENWDYISFQQASPLSGNLESVKENLPELFNYVKQRAKNPDVKYIYHQTWAYAKNSEHKGFDNYDRDQNKMYQSIINVSKEVQNIVPINIVVPAGTAIQNGRTSYIGDNFNRDGYHLDLNIGRFTAACTWFEKLFGKPVLNNPFKPETVNTRASQLAKTAAHDAVLNPYQVTELKDFQAKNVQLSNSPVYINFGDAKAYDDWNNLAYFNNGGGIDNLVDKKGNFTGIRLTLVEGFTGKNVSGPKKTSTTIEMPEDVSSSTFYGNSKEEFNKKKVERSVLKISGLDSRKKYTLNYFSSRSAKDVDNRETQFTTDGAKKVIGTVNATNNNSQLVTVKNIRPNANGELIVDITAGSKNTDKHGFYYLNAMSISTGK</sequence>
<dbReference type="AlphaFoldDB" id="F0SCS9"/>
<protein>
    <recommendedName>
        <fullName evidence="1">DUF4886 domain-containing protein</fullName>
    </recommendedName>
</protein>
<dbReference type="Gene3D" id="3.40.50.1110">
    <property type="entry name" value="SGNH hydrolase"/>
    <property type="match status" value="1"/>
</dbReference>
<dbReference type="KEGG" id="psn:Pedsa_0080"/>
<proteinExistence type="predicted"/>